<protein>
    <submittedName>
        <fullName evidence="5">FadR/GntR family transcriptional regulator</fullName>
    </submittedName>
</protein>
<sequence>MEKESEPKGYQIIISELQKMLANGELKCGDKLPSERNMTTLFHLSRTSVREALRAMEMIGIVEKRHGEGNYIVNNAESSLTDVLSIMLILNDGALDEFMEFRKWIELGAVKSVIASSSEEEILSLDEKLSAYADSSSVHERTLKDIDFHKAIVCLSGNPFFISIFNAISALAVNHLETIIQRLTSNGKDSAKVDSIYQEHEMILNAIKKRDYTMAERFLDYHIQTFT</sequence>
<keyword evidence="1" id="KW-0805">Transcription regulation</keyword>
<dbReference type="Pfam" id="PF00392">
    <property type="entry name" value="GntR"/>
    <property type="match status" value="1"/>
</dbReference>
<evidence type="ECO:0000256" key="3">
    <source>
        <dbReference type="ARBA" id="ARBA00023163"/>
    </source>
</evidence>
<dbReference type="PROSITE" id="PS50949">
    <property type="entry name" value="HTH_GNTR"/>
    <property type="match status" value="1"/>
</dbReference>
<gene>
    <name evidence="5" type="ORF">K340107D12_36220</name>
</gene>
<proteinExistence type="predicted"/>
<dbReference type="InterPro" id="IPR036388">
    <property type="entry name" value="WH-like_DNA-bd_sf"/>
</dbReference>
<dbReference type="Gene3D" id="1.10.10.10">
    <property type="entry name" value="Winged helix-like DNA-binding domain superfamily/Winged helix DNA-binding domain"/>
    <property type="match status" value="1"/>
</dbReference>
<dbReference type="SUPFAM" id="SSF48008">
    <property type="entry name" value="GntR ligand-binding domain-like"/>
    <property type="match status" value="1"/>
</dbReference>
<evidence type="ECO:0000256" key="1">
    <source>
        <dbReference type="ARBA" id="ARBA00023015"/>
    </source>
</evidence>
<dbReference type="InterPro" id="IPR036390">
    <property type="entry name" value="WH_DNA-bd_sf"/>
</dbReference>
<keyword evidence="2" id="KW-0238">DNA-binding</keyword>
<dbReference type="SMART" id="SM00895">
    <property type="entry name" value="FCD"/>
    <property type="match status" value="1"/>
</dbReference>
<dbReference type="EMBL" id="BAABZQ010000001">
    <property type="protein sequence ID" value="GAA6500806.1"/>
    <property type="molecule type" value="Genomic_DNA"/>
</dbReference>
<keyword evidence="3" id="KW-0804">Transcription</keyword>
<dbReference type="PRINTS" id="PR00035">
    <property type="entry name" value="HTHGNTR"/>
</dbReference>
<evidence type="ECO:0000313" key="6">
    <source>
        <dbReference type="Proteomes" id="UP001600941"/>
    </source>
</evidence>
<dbReference type="InterPro" id="IPR008920">
    <property type="entry name" value="TF_FadR/GntR_C"/>
</dbReference>
<organism evidence="5 6">
    <name type="scientific">Blautia parvula</name>
    <dbReference type="NCBI Taxonomy" id="2877527"/>
    <lineage>
        <taxon>Bacteria</taxon>
        <taxon>Bacillati</taxon>
        <taxon>Bacillota</taxon>
        <taxon>Clostridia</taxon>
        <taxon>Lachnospirales</taxon>
        <taxon>Lachnospiraceae</taxon>
        <taxon>Blautia</taxon>
    </lineage>
</organism>
<reference evidence="5 6" key="1">
    <citation type="submission" date="2024-04" db="EMBL/GenBank/DDBJ databases">
        <title>Defined microbial consortia suppress multidrug-resistant proinflammatory Enterobacteriaceae via ecological control.</title>
        <authorList>
            <person name="Furuichi M."/>
            <person name="Kawaguchi T."/>
            <person name="Pust M."/>
            <person name="Yasuma K."/>
            <person name="Plichta D."/>
            <person name="Hasegawa N."/>
            <person name="Ohya T."/>
            <person name="Bhattarai S."/>
            <person name="Sasajima S."/>
            <person name="Aoto Y."/>
            <person name="Tuganbaev T."/>
            <person name="Yaginuma M."/>
            <person name="Ueda M."/>
            <person name="Okahashi N."/>
            <person name="Amafuji K."/>
            <person name="Kiridooshi Y."/>
            <person name="Sugita K."/>
            <person name="Strazar M."/>
            <person name="Skelly A."/>
            <person name="Suda W."/>
            <person name="Hattori M."/>
            <person name="Nakamoto N."/>
            <person name="Caballero S."/>
            <person name="Norman J."/>
            <person name="Olle B."/>
            <person name="Tanoue T."/>
            <person name="Arita M."/>
            <person name="Bucci V."/>
            <person name="Atarashi K."/>
            <person name="Xavier R."/>
            <person name="Honda K."/>
        </authorList>
    </citation>
    <scope>NUCLEOTIDE SEQUENCE [LARGE SCALE GENOMIC DNA]</scope>
    <source>
        <strain evidence="6">k34-0107-D12</strain>
    </source>
</reference>
<dbReference type="InterPro" id="IPR011711">
    <property type="entry name" value="GntR_C"/>
</dbReference>
<dbReference type="SMART" id="SM00345">
    <property type="entry name" value="HTH_GNTR"/>
    <property type="match status" value="1"/>
</dbReference>
<evidence type="ECO:0000313" key="5">
    <source>
        <dbReference type="EMBL" id="GAA6500806.1"/>
    </source>
</evidence>
<keyword evidence="6" id="KW-1185">Reference proteome</keyword>
<evidence type="ECO:0000256" key="2">
    <source>
        <dbReference type="ARBA" id="ARBA00023125"/>
    </source>
</evidence>
<accession>A0ABQ0BW94</accession>
<evidence type="ECO:0000259" key="4">
    <source>
        <dbReference type="PROSITE" id="PS50949"/>
    </source>
</evidence>
<dbReference type="PANTHER" id="PTHR43537:SF43">
    <property type="entry name" value="GNTR-FAMILY TRANSCRIPTIONAL REGULATOR"/>
    <property type="match status" value="1"/>
</dbReference>
<dbReference type="SUPFAM" id="SSF46785">
    <property type="entry name" value="Winged helix' DNA-binding domain"/>
    <property type="match status" value="1"/>
</dbReference>
<dbReference type="RefSeq" id="WP_033140481.1">
    <property type="nucleotide sequence ID" value="NZ_AP031413.1"/>
</dbReference>
<dbReference type="Gene3D" id="1.20.120.530">
    <property type="entry name" value="GntR ligand-binding domain-like"/>
    <property type="match status" value="1"/>
</dbReference>
<comment type="caution">
    <text evidence="5">The sequence shown here is derived from an EMBL/GenBank/DDBJ whole genome shotgun (WGS) entry which is preliminary data.</text>
</comment>
<name>A0ABQ0BW94_9FIRM</name>
<dbReference type="Proteomes" id="UP001600941">
    <property type="component" value="Unassembled WGS sequence"/>
</dbReference>
<dbReference type="Pfam" id="PF07729">
    <property type="entry name" value="FCD"/>
    <property type="match status" value="1"/>
</dbReference>
<feature type="domain" description="HTH gntR-type" evidence="4">
    <location>
        <begin position="7"/>
        <end position="75"/>
    </location>
</feature>
<dbReference type="PANTHER" id="PTHR43537">
    <property type="entry name" value="TRANSCRIPTIONAL REGULATOR, GNTR FAMILY"/>
    <property type="match status" value="1"/>
</dbReference>
<dbReference type="InterPro" id="IPR000524">
    <property type="entry name" value="Tscrpt_reg_HTH_GntR"/>
</dbReference>
<dbReference type="CDD" id="cd07377">
    <property type="entry name" value="WHTH_GntR"/>
    <property type="match status" value="1"/>
</dbReference>